<evidence type="ECO:0000256" key="7">
    <source>
        <dbReference type="ARBA" id="ARBA00042002"/>
    </source>
</evidence>
<organism evidence="10 11">
    <name type="scientific">Serinibacter arcticus</name>
    <dbReference type="NCBI Taxonomy" id="1655435"/>
    <lineage>
        <taxon>Bacteria</taxon>
        <taxon>Bacillati</taxon>
        <taxon>Actinomycetota</taxon>
        <taxon>Actinomycetes</taxon>
        <taxon>Micrococcales</taxon>
        <taxon>Beutenbergiaceae</taxon>
        <taxon>Serinibacter</taxon>
    </lineage>
</organism>
<dbReference type="Proteomes" id="UP000245166">
    <property type="component" value="Unassembled WGS sequence"/>
</dbReference>
<protein>
    <recommendedName>
        <fullName evidence="7">Electron transfer flavoprotein small subunit</fullName>
    </recommendedName>
</protein>
<dbReference type="PROSITE" id="PS01065">
    <property type="entry name" value="ETF_BETA"/>
    <property type="match status" value="1"/>
</dbReference>
<dbReference type="SUPFAM" id="SSF52402">
    <property type="entry name" value="Adenine nucleotide alpha hydrolases-like"/>
    <property type="match status" value="1"/>
</dbReference>
<dbReference type="OrthoDB" id="9804960at2"/>
<comment type="caution">
    <text evidence="10">The sequence shown here is derived from an EMBL/GenBank/DDBJ whole genome shotgun (WGS) entry which is preliminary data.</text>
</comment>
<dbReference type="Gene3D" id="3.40.50.620">
    <property type="entry name" value="HUPs"/>
    <property type="match status" value="1"/>
</dbReference>
<evidence type="ECO:0000256" key="8">
    <source>
        <dbReference type="ARBA" id="ARBA00049933"/>
    </source>
</evidence>
<evidence type="ECO:0000256" key="3">
    <source>
        <dbReference type="ARBA" id="ARBA00011355"/>
    </source>
</evidence>
<dbReference type="InterPro" id="IPR000049">
    <property type="entry name" value="ET-Flavoprotein_bsu_CS"/>
</dbReference>
<dbReference type="InterPro" id="IPR014729">
    <property type="entry name" value="Rossmann-like_a/b/a_fold"/>
</dbReference>
<evidence type="ECO:0000256" key="2">
    <source>
        <dbReference type="ARBA" id="ARBA00007557"/>
    </source>
</evidence>
<dbReference type="EMBL" id="PYHR01000002">
    <property type="protein sequence ID" value="PWD52202.1"/>
    <property type="molecule type" value="Genomic_DNA"/>
</dbReference>
<dbReference type="GO" id="GO:0009055">
    <property type="term" value="F:electron transfer activity"/>
    <property type="evidence" value="ECO:0007669"/>
    <property type="project" value="InterPro"/>
</dbReference>
<dbReference type="PANTHER" id="PTHR21294">
    <property type="entry name" value="ELECTRON TRANSFER FLAVOPROTEIN BETA-SUBUNIT"/>
    <property type="match status" value="1"/>
</dbReference>
<dbReference type="RefSeq" id="WP_109230584.1">
    <property type="nucleotide sequence ID" value="NZ_PYHR01000002.1"/>
</dbReference>
<evidence type="ECO:0000313" key="10">
    <source>
        <dbReference type="EMBL" id="PWD52202.1"/>
    </source>
</evidence>
<name>A0A2U1ZZ55_9MICO</name>
<comment type="function">
    <text evidence="6">The electron transfer flavoprotein serves as a specific electron acceptor for other dehydrogenases. It transfers the electrons to the main respiratory chain via ETF-ubiquinone oxidoreductase (ETF dehydrogenase).</text>
</comment>
<dbReference type="InterPro" id="IPR014730">
    <property type="entry name" value="ETF_a/b_N"/>
</dbReference>
<gene>
    <name evidence="10" type="ORF">C8046_17705</name>
</gene>
<dbReference type="GO" id="GO:0005829">
    <property type="term" value="C:cytosol"/>
    <property type="evidence" value="ECO:0007669"/>
    <property type="project" value="TreeGrafter"/>
</dbReference>
<dbReference type="InterPro" id="IPR012255">
    <property type="entry name" value="ETF_b"/>
</dbReference>
<keyword evidence="4" id="KW-0813">Transport</keyword>
<evidence type="ECO:0000259" key="9">
    <source>
        <dbReference type="SMART" id="SM00893"/>
    </source>
</evidence>
<reference evidence="10 11" key="1">
    <citation type="submission" date="2018-03" db="EMBL/GenBank/DDBJ databases">
        <title>Genome assembly of novel Miniimonas species PCH200.</title>
        <authorList>
            <person name="Thakur V."/>
            <person name="Kumar V."/>
            <person name="Singh D."/>
        </authorList>
    </citation>
    <scope>NUCLEOTIDE SEQUENCE [LARGE SCALE GENOMIC DNA]</scope>
    <source>
        <strain evidence="10 11">PCH200</strain>
    </source>
</reference>
<feature type="domain" description="Electron transfer flavoprotein alpha/beta-subunit N-terminal" evidence="9">
    <location>
        <begin position="22"/>
        <end position="220"/>
    </location>
</feature>
<evidence type="ECO:0000313" key="11">
    <source>
        <dbReference type="Proteomes" id="UP000245166"/>
    </source>
</evidence>
<comment type="cofactor">
    <cofactor evidence="8">
        <name>AMP</name>
        <dbReference type="ChEBI" id="CHEBI:456215"/>
    </cofactor>
</comment>
<dbReference type="PIRSF" id="PIRSF000090">
    <property type="entry name" value="Beta-ETF"/>
    <property type="match status" value="1"/>
</dbReference>
<dbReference type="PANTHER" id="PTHR21294:SF8">
    <property type="entry name" value="ELECTRON TRANSFER FLAVOPROTEIN SUBUNIT BETA"/>
    <property type="match status" value="1"/>
</dbReference>
<keyword evidence="11" id="KW-1185">Reference proteome</keyword>
<dbReference type="Pfam" id="PF01012">
    <property type="entry name" value="ETF"/>
    <property type="match status" value="1"/>
</dbReference>
<proteinExistence type="inferred from homology"/>
<evidence type="ECO:0000256" key="6">
    <source>
        <dbReference type="ARBA" id="ARBA00025649"/>
    </source>
</evidence>
<comment type="similarity">
    <text evidence="2">Belongs to the ETF beta-subunit/FixA family.</text>
</comment>
<accession>A0A2U1ZZ55</accession>
<comment type="subunit">
    <text evidence="3">Heterodimer of an alpha and a beta subunit.</text>
</comment>
<evidence type="ECO:0000256" key="1">
    <source>
        <dbReference type="ARBA" id="ARBA00001974"/>
    </source>
</evidence>
<dbReference type="SMART" id="SM00893">
    <property type="entry name" value="ETF"/>
    <property type="match status" value="1"/>
</dbReference>
<comment type="cofactor">
    <cofactor evidence="1">
        <name>FAD</name>
        <dbReference type="ChEBI" id="CHEBI:57692"/>
    </cofactor>
</comment>
<sequence>MRVVVLLKQVPDITSERSLGPDGRLVREPSLAVLNELDEGALETALRAADALGGDVVAITMGPEQASAATRKALQVGASLGIHLCDDAFAGSDVVGTARALAATVRLLEAEDDAEPVGLVVAGMSALDGLGSVVPALVAAELGRPIASFVSEVAVADGGGAVLALRETEDGAERLSVPLPAVVSVTDTIAALRVPSFATMLAARKATLRTLTAADLGLEPAAVGLAGARVRVTEAAPRPPRPPVTVLPDDGSAGQALVDLLLARGLVEVSA</sequence>
<keyword evidence="5" id="KW-0249">Electron transport</keyword>
<evidence type="ECO:0000256" key="5">
    <source>
        <dbReference type="ARBA" id="ARBA00022982"/>
    </source>
</evidence>
<evidence type="ECO:0000256" key="4">
    <source>
        <dbReference type="ARBA" id="ARBA00022448"/>
    </source>
</evidence>
<dbReference type="AlphaFoldDB" id="A0A2U1ZZ55"/>